<comment type="similarity">
    <text evidence="1">Belongs to the GMC oxidoreductase family.</text>
</comment>
<dbReference type="InterPro" id="IPR012132">
    <property type="entry name" value="GMC_OxRdtase"/>
</dbReference>
<dbReference type="InterPro" id="IPR036188">
    <property type="entry name" value="FAD/NAD-bd_sf"/>
</dbReference>
<dbReference type="GeneID" id="70128993"/>
<dbReference type="Gene3D" id="3.50.50.60">
    <property type="entry name" value="FAD/NAD(P)-binding domain"/>
    <property type="match status" value="1"/>
</dbReference>
<dbReference type="RefSeq" id="XP_045959029.1">
    <property type="nucleotide sequence ID" value="XM_046100101.1"/>
</dbReference>
<dbReference type="SUPFAM" id="SSF51905">
    <property type="entry name" value="FAD/NAD(P)-binding domain"/>
    <property type="match status" value="1"/>
</dbReference>
<dbReference type="GO" id="GO:0044550">
    <property type="term" value="P:secondary metabolite biosynthetic process"/>
    <property type="evidence" value="ECO:0007669"/>
    <property type="project" value="TreeGrafter"/>
</dbReference>
<comment type="caution">
    <text evidence="3">The sequence shown here is derived from an EMBL/GenBank/DDBJ whole genome shotgun (WGS) entry which is preliminary data.</text>
</comment>
<dbReference type="PANTHER" id="PTHR11552">
    <property type="entry name" value="GLUCOSE-METHANOL-CHOLINE GMC OXIDOREDUCTASE"/>
    <property type="match status" value="1"/>
</dbReference>
<dbReference type="GO" id="GO:0050660">
    <property type="term" value="F:flavin adenine dinucleotide binding"/>
    <property type="evidence" value="ECO:0007669"/>
    <property type="project" value="InterPro"/>
</dbReference>
<proteinExistence type="inferred from homology"/>
<evidence type="ECO:0000256" key="1">
    <source>
        <dbReference type="ARBA" id="ARBA00010790"/>
    </source>
</evidence>
<evidence type="ECO:0000259" key="2">
    <source>
        <dbReference type="Pfam" id="PF00732"/>
    </source>
</evidence>
<protein>
    <recommendedName>
        <fullName evidence="2">Glucose-methanol-choline oxidoreductase N-terminal domain-containing protein</fullName>
    </recommendedName>
</protein>
<keyword evidence="4" id="KW-1185">Reference proteome</keyword>
<dbReference type="Gene3D" id="3.30.560.10">
    <property type="entry name" value="Glucose Oxidase, domain 3"/>
    <property type="match status" value="1"/>
</dbReference>
<feature type="domain" description="Glucose-methanol-choline oxidoreductase N-terminal" evidence="2">
    <location>
        <begin position="50"/>
        <end position="222"/>
    </location>
</feature>
<dbReference type="Proteomes" id="UP000758603">
    <property type="component" value="Unassembled WGS sequence"/>
</dbReference>
<dbReference type="PANTHER" id="PTHR11552:SF115">
    <property type="entry name" value="DEHYDROGENASE XPTC-RELATED"/>
    <property type="match status" value="1"/>
</dbReference>
<dbReference type="InterPro" id="IPR000172">
    <property type="entry name" value="GMC_OxRdtase_N"/>
</dbReference>
<dbReference type="Pfam" id="PF00732">
    <property type="entry name" value="GMC_oxred_N"/>
    <property type="match status" value="1"/>
</dbReference>
<dbReference type="GO" id="GO:0016614">
    <property type="term" value="F:oxidoreductase activity, acting on CH-OH group of donors"/>
    <property type="evidence" value="ECO:0007669"/>
    <property type="project" value="InterPro"/>
</dbReference>
<name>A0A9P8UME6_9PEZI</name>
<dbReference type="AlphaFoldDB" id="A0A9P8UME6"/>
<sequence length="223" mass="24704">MYFDNIGLKSPPKNQWQSREIAAGGMVGCPVQDMYNLTSVPQAGLLGLTKQVLSACVVGGGSTINRMMLPRGAAGDYDNWGKLNDEPGWGFEGLIRYFKFKKSAMFQEPLLYLVCDYNITWDLSVYGDNSPTRASISSFQYPGLFKSGTEKFILVSQIDGGSGKAYGIIWYPNALGNRAITRSYAVTGYYDPVADRTDLHILTCYWLNEVLFDAKLKANGVRI</sequence>
<evidence type="ECO:0000313" key="3">
    <source>
        <dbReference type="EMBL" id="KAH6654759.1"/>
    </source>
</evidence>
<dbReference type="EMBL" id="JAGPXC010000004">
    <property type="protein sequence ID" value="KAH6654759.1"/>
    <property type="molecule type" value="Genomic_DNA"/>
</dbReference>
<evidence type="ECO:0000313" key="4">
    <source>
        <dbReference type="Proteomes" id="UP000758603"/>
    </source>
</evidence>
<organism evidence="3 4">
    <name type="scientific">Truncatella angustata</name>
    <dbReference type="NCBI Taxonomy" id="152316"/>
    <lineage>
        <taxon>Eukaryota</taxon>
        <taxon>Fungi</taxon>
        <taxon>Dikarya</taxon>
        <taxon>Ascomycota</taxon>
        <taxon>Pezizomycotina</taxon>
        <taxon>Sordariomycetes</taxon>
        <taxon>Xylariomycetidae</taxon>
        <taxon>Amphisphaeriales</taxon>
        <taxon>Sporocadaceae</taxon>
        <taxon>Truncatella</taxon>
    </lineage>
</organism>
<reference evidence="3" key="1">
    <citation type="journal article" date="2021" name="Nat. Commun.">
        <title>Genetic determinants of endophytism in the Arabidopsis root mycobiome.</title>
        <authorList>
            <person name="Mesny F."/>
            <person name="Miyauchi S."/>
            <person name="Thiergart T."/>
            <person name="Pickel B."/>
            <person name="Atanasova L."/>
            <person name="Karlsson M."/>
            <person name="Huettel B."/>
            <person name="Barry K.W."/>
            <person name="Haridas S."/>
            <person name="Chen C."/>
            <person name="Bauer D."/>
            <person name="Andreopoulos W."/>
            <person name="Pangilinan J."/>
            <person name="LaButti K."/>
            <person name="Riley R."/>
            <person name="Lipzen A."/>
            <person name="Clum A."/>
            <person name="Drula E."/>
            <person name="Henrissat B."/>
            <person name="Kohler A."/>
            <person name="Grigoriev I.V."/>
            <person name="Martin F.M."/>
            <person name="Hacquard S."/>
        </authorList>
    </citation>
    <scope>NUCLEOTIDE SEQUENCE</scope>
    <source>
        <strain evidence="3">MPI-SDFR-AT-0073</strain>
    </source>
</reference>
<accession>A0A9P8UME6</accession>
<dbReference type="OrthoDB" id="269227at2759"/>
<gene>
    <name evidence="3" type="ORF">BKA67DRAFT_536060</name>
</gene>